<dbReference type="PANTHER" id="PTHR22990">
    <property type="entry name" value="F-BOX ONLY PROTEIN"/>
    <property type="match status" value="1"/>
</dbReference>
<organism evidence="4 5">
    <name type="scientific">Halobellus ruber</name>
    <dbReference type="NCBI Taxonomy" id="2761102"/>
    <lineage>
        <taxon>Archaea</taxon>
        <taxon>Methanobacteriati</taxon>
        <taxon>Methanobacteriota</taxon>
        <taxon>Stenosarchaea group</taxon>
        <taxon>Halobacteria</taxon>
        <taxon>Halobacteriales</taxon>
        <taxon>Haloferacaceae</taxon>
        <taxon>Halobellus</taxon>
    </lineage>
</organism>
<feature type="region of interest" description="Disordered" evidence="2">
    <location>
        <begin position="31"/>
        <end position="93"/>
    </location>
</feature>
<feature type="compositionally biased region" description="Polar residues" evidence="2">
    <location>
        <begin position="37"/>
        <end position="48"/>
    </location>
</feature>
<feature type="domain" description="Right handed beta helix" evidence="3">
    <location>
        <begin position="254"/>
        <end position="406"/>
    </location>
</feature>
<dbReference type="Gene3D" id="2.160.20.10">
    <property type="entry name" value="Single-stranded right-handed beta-helix, Pectin lyase-like"/>
    <property type="match status" value="1"/>
</dbReference>
<reference evidence="4 5" key="1">
    <citation type="submission" date="2020-08" db="EMBL/GenBank/DDBJ databases">
        <authorList>
            <person name="Seo M.-J."/>
        </authorList>
    </citation>
    <scope>NUCLEOTIDE SEQUENCE [LARGE SCALE GENOMIC DNA]</scope>
    <source>
        <strain evidence="4 5">MBLA0160</strain>
    </source>
</reference>
<dbReference type="Proteomes" id="UP000546257">
    <property type="component" value="Unassembled WGS sequence"/>
</dbReference>
<sequence length="425" mass="43869">MPLTIADFFEQVDGLSIEDAPPELRARIDEELADLTNGITGPQGEPSTGPSPGDPDVVVVDKEGGGDFTSIQDAVDDPDTEPGNTILIRPGTYATGDEVEVTDPGELRLVGSGSGSDPASNTVLEGQLKVLVEEAAGNGVTMRDLRIEGVDDDGAAIDATAAFGGSALREIGVENVTFVNNDFEGLDIQDPAEDLAVRDCLIENNGDNGIEGEDITNAVVSDCTIKNNDGEAIDFNAVDSLVIDGCTIRNNDDGVEFDGDAVDLTVTDSTIASNDSDGVFGNNVNNGTIRNCLIEDNDTEGIDIDGGNNLTIEQCTVRNNGGNGIEFDFTDVGNLTITESVVDNSGDSGVFFDDGEVTDSTIERSNITNSGDFGVEIGSGATVTSLSVVDSYLDGNTDGGVESGSSITTTGLRSKLVSGAGENGS</sequence>
<dbReference type="InterPro" id="IPR006626">
    <property type="entry name" value="PbH1"/>
</dbReference>
<dbReference type="PANTHER" id="PTHR22990:SF15">
    <property type="entry name" value="F-BOX ONLY PROTEIN 10"/>
    <property type="match status" value="1"/>
</dbReference>
<accession>A0A7J9SKS4</accession>
<protein>
    <submittedName>
        <fullName evidence="4">Right-handed parallel beta-helix repeat-containing protein</fullName>
    </submittedName>
</protein>
<evidence type="ECO:0000313" key="4">
    <source>
        <dbReference type="EMBL" id="MBB6646636.1"/>
    </source>
</evidence>
<dbReference type="InterPro" id="IPR039448">
    <property type="entry name" value="Beta_helix"/>
</dbReference>
<evidence type="ECO:0000256" key="2">
    <source>
        <dbReference type="SAM" id="MobiDB-lite"/>
    </source>
</evidence>
<dbReference type="Pfam" id="PF13229">
    <property type="entry name" value="Beta_helix"/>
    <property type="match status" value="1"/>
</dbReference>
<dbReference type="InterPro" id="IPR051550">
    <property type="entry name" value="SCF-Subunits/Alg-Epimerases"/>
</dbReference>
<proteinExistence type="predicted"/>
<evidence type="ECO:0000313" key="5">
    <source>
        <dbReference type="Proteomes" id="UP000546257"/>
    </source>
</evidence>
<evidence type="ECO:0000256" key="1">
    <source>
        <dbReference type="ARBA" id="ARBA00022737"/>
    </source>
</evidence>
<dbReference type="AlphaFoldDB" id="A0A7J9SKS4"/>
<dbReference type="InterPro" id="IPR011050">
    <property type="entry name" value="Pectin_lyase_fold/virulence"/>
</dbReference>
<dbReference type="RefSeq" id="WP_185192996.1">
    <property type="nucleotide sequence ID" value="NZ_JACKXD010000003.1"/>
</dbReference>
<comment type="caution">
    <text evidence="4">The sequence shown here is derived from an EMBL/GenBank/DDBJ whole genome shotgun (WGS) entry which is preliminary data.</text>
</comment>
<dbReference type="EMBL" id="JACKXD010000003">
    <property type="protein sequence ID" value="MBB6646636.1"/>
    <property type="molecule type" value="Genomic_DNA"/>
</dbReference>
<dbReference type="InterPro" id="IPR012334">
    <property type="entry name" value="Pectin_lyas_fold"/>
</dbReference>
<name>A0A7J9SKS4_9EURY</name>
<dbReference type="SMART" id="SM00710">
    <property type="entry name" value="PbH1"/>
    <property type="match status" value="11"/>
</dbReference>
<keyword evidence="1" id="KW-0677">Repeat</keyword>
<gene>
    <name evidence="4" type="ORF">H5V44_10120</name>
</gene>
<keyword evidence="5" id="KW-1185">Reference proteome</keyword>
<evidence type="ECO:0000259" key="3">
    <source>
        <dbReference type="Pfam" id="PF13229"/>
    </source>
</evidence>
<dbReference type="SUPFAM" id="SSF51126">
    <property type="entry name" value="Pectin lyase-like"/>
    <property type="match status" value="1"/>
</dbReference>